<gene>
    <name evidence="3" type="ORF">DB1_45360</name>
    <name evidence="4" type="ORF">HG1_50900</name>
    <name evidence="6" type="ORF">LaLC_36280</name>
    <name evidence="5" type="ORF">LamDB_53210</name>
    <name evidence="7" type="ORF">QuyetLC_00330</name>
    <name evidence="2" type="ORF">TuanDB_29020</name>
</gene>
<dbReference type="EMBL" id="BLEY01000001">
    <property type="protein sequence ID" value="GEU22929.1"/>
    <property type="molecule type" value="Genomic_DNA"/>
</dbReference>
<dbReference type="AlphaFoldDB" id="A0A640M7G7"/>
<evidence type="ECO:0000256" key="1">
    <source>
        <dbReference type="SAM" id="MobiDB-lite"/>
    </source>
</evidence>
<reference evidence="4" key="1">
    <citation type="submission" date="2019-12" db="EMBL/GenBank/DDBJ databases">
        <title>Epidemiological and comparative genomic analysis of Bacillus anthracis isolated from northern Vietnam.</title>
        <authorList>
            <person name="Hoang T.T.H."/>
            <person name="Dang D.A."/>
            <person name="Pham M.H."/>
            <person name="Luong M.H."/>
            <person name="Tran N.D."/>
            <person name="Nguyen T.H."/>
            <person name="Nguyen T.T."/>
            <person name="Inoue S."/>
            <person name="Morikawa S."/>
            <person name="Okutani A."/>
        </authorList>
    </citation>
    <scope>NUCLEOTIDE SEQUENCE</scope>
    <source>
        <strain evidence="3">DB</strain>
        <strain evidence="4">HG</strain>
        <strain evidence="6">LaLC</strain>
        <strain evidence="5">LamDB</strain>
        <strain evidence="7">QuyetLC</strain>
        <strain evidence="2">TuanDB</strain>
    </source>
</reference>
<accession>A0A640M7G7</accession>
<dbReference type="EMBL" id="BLEV01000010">
    <property type="protein sequence ID" value="GEU09605.1"/>
    <property type="molecule type" value="Genomic_DNA"/>
</dbReference>
<reference evidence="4" key="2">
    <citation type="submission" date="2019-12" db="EMBL/GenBank/DDBJ databases">
        <authorList>
            <person name="Hoang T.H.H."/>
            <person name="Okutani A."/>
        </authorList>
    </citation>
    <scope>NUCLEOTIDE SEQUENCE</scope>
    <source>
        <strain evidence="3">DB</strain>
        <strain evidence="4">HG</strain>
        <strain evidence="6">LaLC</strain>
        <strain evidence="5">LamDB</strain>
        <strain evidence="7">QuyetLC</strain>
    </source>
</reference>
<dbReference type="EMBL" id="BLET01000191">
    <property type="protein sequence ID" value="GET99065.1"/>
    <property type="molecule type" value="Genomic_DNA"/>
</dbReference>
<protein>
    <submittedName>
        <fullName evidence="4">Uncharacterized protein</fullName>
    </submittedName>
</protein>
<dbReference type="EMBL" id="BLEW01000007">
    <property type="protein sequence ID" value="GEU21194.1"/>
    <property type="molecule type" value="Genomic_DNA"/>
</dbReference>
<evidence type="ECO:0000313" key="6">
    <source>
        <dbReference type="EMBL" id="GEU21194.1"/>
    </source>
</evidence>
<feature type="compositionally biased region" description="Polar residues" evidence="1">
    <location>
        <begin position="59"/>
        <end position="69"/>
    </location>
</feature>
<evidence type="ECO:0000313" key="2">
    <source>
        <dbReference type="EMBL" id="GET99065.1"/>
    </source>
</evidence>
<evidence type="ECO:0000313" key="5">
    <source>
        <dbReference type="EMBL" id="GEU20507.1"/>
    </source>
</evidence>
<name>A0A640M7G7_BACAN</name>
<evidence type="ECO:0000313" key="7">
    <source>
        <dbReference type="EMBL" id="GEU22929.1"/>
    </source>
</evidence>
<evidence type="ECO:0000313" key="3">
    <source>
        <dbReference type="EMBL" id="GEU03070.1"/>
    </source>
</evidence>
<feature type="region of interest" description="Disordered" evidence="1">
    <location>
        <begin position="26"/>
        <end position="69"/>
    </location>
</feature>
<dbReference type="EMBL" id="BLEX01000012">
    <property type="protein sequence ID" value="GEU20507.1"/>
    <property type="molecule type" value="Genomic_DNA"/>
</dbReference>
<dbReference type="EMBL" id="BLEU01000008">
    <property type="protein sequence ID" value="GEU03070.1"/>
    <property type="molecule type" value="Genomic_DNA"/>
</dbReference>
<evidence type="ECO:0000313" key="4">
    <source>
        <dbReference type="EMBL" id="GEU09605.1"/>
    </source>
</evidence>
<proteinExistence type="predicted"/>
<comment type="caution">
    <text evidence="4">The sequence shown here is derived from an EMBL/GenBank/DDBJ whole genome shotgun (WGS) entry which is preliminary data.</text>
</comment>
<sequence length="69" mass="7885">MVYSIIIGRVTIIPVMKNDFLFHNNKEQGGYFMSNNKKNHNNKNNNKQKSSSHPKHKTSGSANGHNSYH</sequence>
<organism evidence="4">
    <name type="scientific">Bacillus anthracis</name>
    <name type="common">anthrax bacterium</name>
    <dbReference type="NCBI Taxonomy" id="1392"/>
    <lineage>
        <taxon>Bacteria</taxon>
        <taxon>Bacillati</taxon>
        <taxon>Bacillota</taxon>
        <taxon>Bacilli</taxon>
        <taxon>Bacillales</taxon>
        <taxon>Bacillaceae</taxon>
        <taxon>Bacillus</taxon>
        <taxon>Bacillus cereus group</taxon>
    </lineage>
</organism>